<evidence type="ECO:0000313" key="3">
    <source>
        <dbReference type="Proteomes" id="UP000658514"/>
    </source>
</evidence>
<feature type="compositionally biased region" description="Gly residues" evidence="1">
    <location>
        <begin position="8"/>
        <end position="23"/>
    </location>
</feature>
<sequence>MILQEMGEGNGAGGREQGAGSRGTRGTRRKRGQMKIVETRLIASLPNDKLAIAETLKDCRQDLI</sequence>
<feature type="region of interest" description="Disordered" evidence="1">
    <location>
        <begin position="1"/>
        <end position="34"/>
    </location>
</feature>
<evidence type="ECO:0000256" key="1">
    <source>
        <dbReference type="SAM" id="MobiDB-lite"/>
    </source>
</evidence>
<gene>
    <name evidence="2" type="ORF">H6G24_14780</name>
</gene>
<comment type="caution">
    <text evidence="2">The sequence shown here is derived from an EMBL/GenBank/DDBJ whole genome shotgun (WGS) entry which is preliminary data.</text>
</comment>
<name>A0ABR8A9S1_9CYAN</name>
<evidence type="ECO:0008006" key="4">
    <source>
        <dbReference type="Google" id="ProtNLM"/>
    </source>
</evidence>
<keyword evidence="3" id="KW-1185">Reference proteome</keyword>
<reference evidence="2 3" key="1">
    <citation type="journal article" date="2020" name="ISME J.">
        <title>Comparative genomics reveals insights into cyanobacterial evolution and habitat adaptation.</title>
        <authorList>
            <person name="Chen M.Y."/>
            <person name="Teng W.K."/>
            <person name="Zhao L."/>
            <person name="Hu C.X."/>
            <person name="Zhou Y.K."/>
            <person name="Han B.P."/>
            <person name="Song L.R."/>
            <person name="Shu W.S."/>
        </authorList>
    </citation>
    <scope>NUCLEOTIDE SEQUENCE [LARGE SCALE GENOMIC DNA]</scope>
    <source>
        <strain evidence="2 3">FACHB-288</strain>
    </source>
</reference>
<dbReference type="EMBL" id="JACJQH010000021">
    <property type="protein sequence ID" value="MBD2196752.1"/>
    <property type="molecule type" value="Genomic_DNA"/>
</dbReference>
<accession>A0ABR8A9S1</accession>
<protein>
    <recommendedName>
        <fullName evidence="4">Transposase</fullName>
    </recommendedName>
</protein>
<dbReference type="Proteomes" id="UP000658514">
    <property type="component" value="Unassembled WGS sequence"/>
</dbReference>
<organism evidence="2 3">
    <name type="scientific">Calothrix parietina FACHB-288</name>
    <dbReference type="NCBI Taxonomy" id="2692896"/>
    <lineage>
        <taxon>Bacteria</taxon>
        <taxon>Bacillati</taxon>
        <taxon>Cyanobacteriota</taxon>
        <taxon>Cyanophyceae</taxon>
        <taxon>Nostocales</taxon>
        <taxon>Calotrichaceae</taxon>
        <taxon>Calothrix</taxon>
    </lineage>
</organism>
<evidence type="ECO:0000313" key="2">
    <source>
        <dbReference type="EMBL" id="MBD2196752.1"/>
    </source>
</evidence>
<proteinExistence type="predicted"/>